<dbReference type="InterPro" id="IPR000719">
    <property type="entry name" value="Prot_kinase_dom"/>
</dbReference>
<organism evidence="5 6">
    <name type="scientific">Pseudo-nitzschia multistriata</name>
    <dbReference type="NCBI Taxonomy" id="183589"/>
    <lineage>
        <taxon>Eukaryota</taxon>
        <taxon>Sar</taxon>
        <taxon>Stramenopiles</taxon>
        <taxon>Ochrophyta</taxon>
        <taxon>Bacillariophyta</taxon>
        <taxon>Bacillariophyceae</taxon>
        <taxon>Bacillariophycidae</taxon>
        <taxon>Bacillariales</taxon>
        <taxon>Bacillariaceae</taxon>
        <taxon>Pseudo-nitzschia</taxon>
    </lineage>
</organism>
<dbReference type="SMART" id="SM00220">
    <property type="entry name" value="S_TKc"/>
    <property type="match status" value="1"/>
</dbReference>
<keyword evidence="6" id="KW-1185">Reference proteome</keyword>
<evidence type="ECO:0000256" key="1">
    <source>
        <dbReference type="SAM" id="Coils"/>
    </source>
</evidence>
<feature type="compositionally biased region" description="Low complexity" evidence="2">
    <location>
        <begin position="77"/>
        <end position="90"/>
    </location>
</feature>
<feature type="compositionally biased region" description="Polar residues" evidence="2">
    <location>
        <begin position="1284"/>
        <end position="1293"/>
    </location>
</feature>
<dbReference type="SUPFAM" id="SSF56112">
    <property type="entry name" value="Protein kinase-like (PK-like)"/>
    <property type="match status" value="1"/>
</dbReference>
<keyword evidence="3" id="KW-0472">Membrane</keyword>
<dbReference type="GO" id="GO:0004672">
    <property type="term" value="F:protein kinase activity"/>
    <property type="evidence" value="ECO:0007669"/>
    <property type="project" value="InterPro"/>
</dbReference>
<feature type="compositionally biased region" description="Polar residues" evidence="2">
    <location>
        <begin position="423"/>
        <end position="435"/>
    </location>
</feature>
<dbReference type="GO" id="GO:0005524">
    <property type="term" value="F:ATP binding"/>
    <property type="evidence" value="ECO:0007669"/>
    <property type="project" value="InterPro"/>
</dbReference>
<feature type="compositionally biased region" description="Basic and acidic residues" evidence="2">
    <location>
        <begin position="631"/>
        <end position="662"/>
    </location>
</feature>
<dbReference type="Gene3D" id="1.10.510.10">
    <property type="entry name" value="Transferase(Phosphotransferase) domain 1"/>
    <property type="match status" value="1"/>
</dbReference>
<evidence type="ECO:0000259" key="4">
    <source>
        <dbReference type="PROSITE" id="PS50011"/>
    </source>
</evidence>
<feature type="compositionally biased region" description="Basic and acidic residues" evidence="2">
    <location>
        <begin position="66"/>
        <end position="76"/>
    </location>
</feature>
<feature type="compositionally biased region" description="Polar residues" evidence="2">
    <location>
        <begin position="129"/>
        <end position="138"/>
    </location>
</feature>
<feature type="region of interest" description="Disordered" evidence="2">
    <location>
        <begin position="1228"/>
        <end position="1250"/>
    </location>
</feature>
<feature type="transmembrane region" description="Helical" evidence="3">
    <location>
        <begin position="760"/>
        <end position="785"/>
    </location>
</feature>
<name>A0A448ZE21_9STRA</name>
<feature type="region of interest" description="Disordered" evidence="2">
    <location>
        <begin position="116"/>
        <end position="186"/>
    </location>
</feature>
<proteinExistence type="predicted"/>
<dbReference type="PANTHER" id="PTHR24362:SF309">
    <property type="entry name" value="PROTEIN KINASE DOMAIN-CONTAINING PROTEIN"/>
    <property type="match status" value="1"/>
</dbReference>
<dbReference type="InterPro" id="IPR011009">
    <property type="entry name" value="Kinase-like_dom_sf"/>
</dbReference>
<feature type="domain" description="Protein kinase" evidence="4">
    <location>
        <begin position="1667"/>
        <end position="1953"/>
    </location>
</feature>
<feature type="compositionally biased region" description="Basic and acidic residues" evidence="2">
    <location>
        <begin position="721"/>
        <end position="730"/>
    </location>
</feature>
<feature type="transmembrane region" description="Helical" evidence="3">
    <location>
        <begin position="959"/>
        <end position="980"/>
    </location>
</feature>
<dbReference type="Proteomes" id="UP000291116">
    <property type="component" value="Unassembled WGS sequence"/>
</dbReference>
<feature type="compositionally biased region" description="Basic and acidic residues" evidence="2">
    <location>
        <begin position="1390"/>
        <end position="1402"/>
    </location>
</feature>
<evidence type="ECO:0000256" key="3">
    <source>
        <dbReference type="SAM" id="Phobius"/>
    </source>
</evidence>
<feature type="compositionally biased region" description="Basic and acidic residues" evidence="2">
    <location>
        <begin position="139"/>
        <end position="172"/>
    </location>
</feature>
<feature type="compositionally biased region" description="Basic and acidic residues" evidence="2">
    <location>
        <begin position="686"/>
        <end position="701"/>
    </location>
</feature>
<protein>
    <recommendedName>
        <fullName evidence="4">Protein kinase domain-containing protein</fullName>
    </recommendedName>
</protein>
<feature type="region of interest" description="Disordered" evidence="2">
    <location>
        <begin position="401"/>
        <end position="441"/>
    </location>
</feature>
<evidence type="ECO:0000256" key="2">
    <source>
        <dbReference type="SAM" id="MobiDB-lite"/>
    </source>
</evidence>
<feature type="region of interest" description="Disordered" evidence="2">
    <location>
        <begin position="628"/>
        <end position="730"/>
    </location>
</feature>
<feature type="region of interest" description="Disordered" evidence="2">
    <location>
        <begin position="1390"/>
        <end position="1415"/>
    </location>
</feature>
<keyword evidence="3" id="KW-0812">Transmembrane</keyword>
<feature type="transmembrane region" description="Helical" evidence="3">
    <location>
        <begin position="270"/>
        <end position="293"/>
    </location>
</feature>
<dbReference type="Pfam" id="PF00069">
    <property type="entry name" value="Pkinase"/>
    <property type="match status" value="1"/>
</dbReference>
<dbReference type="PANTHER" id="PTHR24362">
    <property type="entry name" value="SERINE/THREONINE-PROTEIN KINASE NEK"/>
    <property type="match status" value="1"/>
</dbReference>
<feature type="region of interest" description="Disordered" evidence="2">
    <location>
        <begin position="1569"/>
        <end position="1642"/>
    </location>
</feature>
<sequence>MTGWKKPPLLPSSRRRQRIQARHLEEEQQVGSILYNNAYEWQMEFCPVAMALGRTTTTTAILSDDSQNRNGRERDGGLTNSNTNLTGINNNDDDDFGVYLEGVFDSVAIAAAKATAKDATSINSHHYDPTTTISPRSATDSRGDETEIENNHDDNYNNDRRRRATPETRTDEQGFGNTTERGSNSSFSDVRWRLFHPVEESTQTSTSKQGDELFRNTLAITLGHGLVGTKRFGHPKTIEFFHDNHTTTQQYGASGSSSTTNNFEEYRSGLVSIAAVPIAVVTGWLLVLLAVVVNSKRTNAADQNYGDEVSSSKYRAGPRDKISLLSSSVPTTNRITSTEFDHRNNISANDEEHENKNLIVMECASAASPRWLSFPKSKSKPAAIAMRTVASFFTNTSLASLASSSSSEGDGVGYDDENRDSDQPSALVSHPSPNDSSEHGVKNVYKIGVVKGGKLDVSSSSDQLGGNVVLACDAESALTGITSGVTSSIGGGVVFPLEGMLLDLYDLVTGGEYEEHHIGDKSAMDPTVYTEYTGASGCIERHSSSRYACSTDASITPEEDEILRDLQQLEDERYHGNDSLHTLQVNGVPVTASMISSMLTTAMQQQNQNLEEGVEIWYNAQAGTFFASSNGKDDSSGDDNKDDNGGHETDKSFNESSSDPKKPKSNRLRSLWHRRSKVQTQTRTQNENRPETTSRGKERVGHFGKGTQLYGTANQESSSSVHEHEHRAETKAAGGCRDLLQPNHVKNPSLVAASQRCSRIVFLVAGFCVVASSFSMTVFGANVLAEAVSKSTDALEEIQGLSLEGIEIVDNFFRGSLPSPLKMLQDSGMQSTLYNVMEEAVSKLLQTTNEACNLSESSVGDHPFGEALERVTDLWNEHLVAQDTFMETNNGGGWGILQQLESLPEGLRQVLDPAMNLLEVIAVNQWIVPFLRALNALLAALSLLLMTDATMCGQKYRRWIVPLYAALVVLAFVSWVAFLLGSAAFADVCKDSPDGEALQFLLAEKERVLRNRSTDSASWEGLSSPLLYDMAAYYVEKCPFGEEPAEWKKIMGISWEFTEALWEVAQILDDPVSHSLLDVCGIDSAVLDSATSSIVDSGKDLSDLSCNFSTMMLDVADFFRCENWYPLYKKGVHDALCHSGVSGFMWTAITQSIVVIMSLLMLTFRAGYFDVADAISGSTIGNEEEDLNHHDTTMIMDHCDCESVSPEKQHCAPTDWDEDEALQWGNGVIEGDGGADNWKRTDDSSSRNSFRIGIDTHTTQMFEGELDSMVSRVTPSLPTLPRGGNNQSFQSPSRSRRLLLQNCESSSSRPRRSGSSNVDHTGRIRGSTGWQYAETASSEASSSSVFATIAPSPEWNKNATTSMAGMFRIDEPILPPAPRRNYFRHHKSEISEQHTRRVDHGKTSASRTGGTFDDPEASDAINASEELSEEVVRVQKRLQGIKERRARLAGRGQMRFFLLLVGILCSLSTPSWLVEGFGQQQRLPQTTLARSSVGNTQVFLGPPKIDEWEILRSGAVRGTVSNHPELPDGYEITTSPLETKPVAIKDNTVVVTLSGSKYRLLKGIKTAASKDAKAAPATPRSTMSLFGGTAKKEPKPAPAAAKAKPKPKPRAAKPAPVAKAKPKPTPKAKPAPKAPVKQAPKAKAAPAVDYNLNGKVVGGKGKCAYLLVGTQIRSSSKRSQIFYAYEADSDGVTPTGPRLTVKLANSRERLAAESRNYDRVFSRGRVAFSLQGSASCFVKKVALIENADDSPLTKGIPRGSSALVLESGDQNLRTRALESGGGLKGGDLRKAAVNVCRCVESMHSSGLVWTDLKAENFVVLAGSGEVRGIDLESAVDVRSAPADYSPEACPPEFAAAEKANRGYEFECLKNYDTWSLGMLLYELATGNNYFMGKSEDLITRNLATLELVDESTGRVKGLDAIPDKNLQDLVDQCLSVDPGKRPSIGQILLHPYFLTTGFGPITF</sequence>
<evidence type="ECO:0000313" key="5">
    <source>
        <dbReference type="EMBL" id="VEU40250.1"/>
    </source>
</evidence>
<feature type="compositionally biased region" description="Low complexity" evidence="2">
    <location>
        <begin position="1305"/>
        <end position="1316"/>
    </location>
</feature>
<reference evidence="5 6" key="1">
    <citation type="submission" date="2019-01" db="EMBL/GenBank/DDBJ databases">
        <authorList>
            <person name="Ferrante I. M."/>
        </authorList>
    </citation>
    <scope>NUCLEOTIDE SEQUENCE [LARGE SCALE GENOMIC DNA]</scope>
    <source>
        <strain evidence="5 6">B856</strain>
    </source>
</reference>
<gene>
    <name evidence="5" type="ORF">PSNMU_V1.4_AUG-EV-PASAV3_0071380</name>
</gene>
<feature type="coiled-coil region" evidence="1">
    <location>
        <begin position="1417"/>
        <end position="1444"/>
    </location>
</feature>
<feature type="region of interest" description="Disordered" evidence="2">
    <location>
        <begin position="61"/>
        <end position="90"/>
    </location>
</feature>
<feature type="compositionally biased region" description="Polar residues" evidence="2">
    <location>
        <begin position="175"/>
        <end position="186"/>
    </location>
</feature>
<keyword evidence="1" id="KW-0175">Coiled coil</keyword>
<accession>A0A448ZE21</accession>
<feature type="compositionally biased region" description="Basic residues" evidence="2">
    <location>
        <begin position="663"/>
        <end position="677"/>
    </location>
</feature>
<keyword evidence="3" id="KW-1133">Transmembrane helix</keyword>
<feature type="region of interest" description="Disordered" evidence="2">
    <location>
        <begin position="1273"/>
        <end position="1326"/>
    </location>
</feature>
<feature type="transmembrane region" description="Helical" evidence="3">
    <location>
        <begin position="926"/>
        <end position="947"/>
    </location>
</feature>
<dbReference type="EMBL" id="CAACVS010000269">
    <property type="protein sequence ID" value="VEU40250.1"/>
    <property type="molecule type" value="Genomic_DNA"/>
</dbReference>
<evidence type="ECO:0000313" key="6">
    <source>
        <dbReference type="Proteomes" id="UP000291116"/>
    </source>
</evidence>
<dbReference type="OrthoDB" id="191792at2759"/>
<dbReference type="PROSITE" id="PS50011">
    <property type="entry name" value="PROTEIN_KINASE_DOM"/>
    <property type="match status" value="1"/>
</dbReference>